<dbReference type="Pfam" id="PF00288">
    <property type="entry name" value="GHMP_kinases_N"/>
    <property type="match status" value="1"/>
</dbReference>
<evidence type="ECO:0000256" key="4">
    <source>
        <dbReference type="ARBA" id="ARBA00022741"/>
    </source>
</evidence>
<dbReference type="AlphaFoldDB" id="A0A3S8RLJ0"/>
<keyword evidence="3 9" id="KW-0808">Transferase</keyword>
<evidence type="ECO:0000256" key="1">
    <source>
        <dbReference type="ARBA" id="ARBA00005017"/>
    </source>
</evidence>
<feature type="domain" description="GHMP kinase N-terminal" evidence="7">
    <location>
        <begin position="68"/>
        <end position="161"/>
    </location>
</feature>
<evidence type="ECO:0000256" key="6">
    <source>
        <dbReference type="ARBA" id="ARBA00022840"/>
    </source>
</evidence>
<keyword evidence="5 9" id="KW-0418">Kinase</keyword>
<protein>
    <recommendedName>
        <fullName evidence="2">phosphomevalonate kinase</fullName>
        <ecNumber evidence="2">2.7.4.2</ecNumber>
    </recommendedName>
</protein>
<dbReference type="KEGG" id="eri:EEI45_02560"/>
<dbReference type="InterPro" id="IPR014721">
    <property type="entry name" value="Ribsml_uS5_D2-typ_fold_subgr"/>
</dbReference>
<evidence type="ECO:0000259" key="7">
    <source>
        <dbReference type="Pfam" id="PF00288"/>
    </source>
</evidence>
<dbReference type="GO" id="GO:0019287">
    <property type="term" value="P:isopentenyl diphosphate biosynthetic process, mevalonate pathway"/>
    <property type="evidence" value="ECO:0007669"/>
    <property type="project" value="UniProtKB-UniPathway"/>
</dbReference>
<feature type="domain" description="GHMP kinase C-terminal" evidence="8">
    <location>
        <begin position="277"/>
        <end position="316"/>
    </location>
</feature>
<keyword evidence="4" id="KW-0547">Nucleotide-binding</keyword>
<keyword evidence="6" id="KW-0067">ATP-binding</keyword>
<sequence length="344" mass="38474">MIHVKFPGKLFFMGEYAIMEPGQKAVIAAIDRFLNVYIEAAEQFEVNSRYGQLQGTEIFMQNETLTHVKAAIEISRRYLKFRRITMTPFKMHIESELDSENEQKYGFGSSGVVLAAVIDAILRLHEVELESLELFKLSVMAQVIVGEISSGGDLASTCFGGTLVYQRYDESWLIVADMCNMNLVHSTWPGLLIEPLPSTNLNLCVGWTGTVNQTSPFVDAVRELKSSNPGYYASFLEEANLRVNQFIDAWKDHDFILVSQAIDHYRMLMAELGNRASINIETNVLTKLIESAHNIGLPAKISGSGGGDCGFALISENFNEKANTLVHEWEKHGILYLDVGVYKT</sequence>
<organism evidence="9 10">
    <name type="scientific">Erysipelothrix piscisicarius</name>
    <dbReference type="NCBI Taxonomy" id="2485784"/>
    <lineage>
        <taxon>Bacteria</taxon>
        <taxon>Bacillati</taxon>
        <taxon>Bacillota</taxon>
        <taxon>Erysipelotrichia</taxon>
        <taxon>Erysipelotrichales</taxon>
        <taxon>Erysipelotrichaceae</taxon>
        <taxon>Erysipelothrix</taxon>
    </lineage>
</organism>
<evidence type="ECO:0000256" key="5">
    <source>
        <dbReference type="ARBA" id="ARBA00022777"/>
    </source>
</evidence>
<dbReference type="Gene3D" id="3.30.70.890">
    <property type="entry name" value="GHMP kinase, C-terminal domain"/>
    <property type="match status" value="1"/>
</dbReference>
<reference evidence="9 10" key="1">
    <citation type="journal article" date="2020" name="Int. J. Syst. Evol. Microbiol.">
        <title>Description of Erysipelothrix piscisicarius sp. nov., an emergent fish pathogen, and assessment of virulence using a tiger barb (Puntigrus tetrazona) infection model.</title>
        <authorList>
            <person name="Pomaranski E.K."/>
            <person name="Griffin M.J."/>
            <person name="Camus A.C."/>
            <person name="Armwood A.R."/>
            <person name="Shelley J."/>
            <person name="Waldbieser G.C."/>
            <person name="LaFrentz B.R."/>
            <person name="Garcia J.C."/>
            <person name="Yanong R."/>
            <person name="Soto E."/>
        </authorList>
    </citation>
    <scope>NUCLEOTIDE SEQUENCE [LARGE SCALE GENOMIC DNA]</scope>
    <source>
        <strain evidence="9 10">15TAL0474</strain>
    </source>
</reference>
<gene>
    <name evidence="9" type="ORF">EEI45_02560</name>
</gene>
<proteinExistence type="predicted"/>
<dbReference type="Proteomes" id="UP000278804">
    <property type="component" value="Chromosome"/>
</dbReference>
<evidence type="ECO:0000313" key="9">
    <source>
        <dbReference type="EMBL" id="AZK43820.1"/>
    </source>
</evidence>
<evidence type="ECO:0000259" key="8">
    <source>
        <dbReference type="Pfam" id="PF08544"/>
    </source>
</evidence>
<keyword evidence="10" id="KW-1185">Reference proteome</keyword>
<dbReference type="Pfam" id="PF08544">
    <property type="entry name" value="GHMP_kinases_C"/>
    <property type="match status" value="1"/>
</dbReference>
<dbReference type="SUPFAM" id="SSF55060">
    <property type="entry name" value="GHMP Kinase, C-terminal domain"/>
    <property type="match status" value="1"/>
</dbReference>
<dbReference type="InterPro" id="IPR036554">
    <property type="entry name" value="GHMP_kinase_C_sf"/>
</dbReference>
<dbReference type="EMBL" id="CP034234">
    <property type="protein sequence ID" value="AZK43820.1"/>
    <property type="molecule type" value="Genomic_DNA"/>
</dbReference>
<dbReference type="SUPFAM" id="SSF54211">
    <property type="entry name" value="Ribosomal protein S5 domain 2-like"/>
    <property type="match status" value="1"/>
</dbReference>
<evidence type="ECO:0000313" key="10">
    <source>
        <dbReference type="Proteomes" id="UP000278804"/>
    </source>
</evidence>
<dbReference type="InterPro" id="IPR013750">
    <property type="entry name" value="GHMP_kinase_C_dom"/>
</dbReference>
<dbReference type="NCBIfam" id="TIGR01220">
    <property type="entry name" value="Pmev_kin_Gr_pos"/>
    <property type="match status" value="1"/>
</dbReference>
<dbReference type="PANTHER" id="PTHR31814">
    <property type="match status" value="1"/>
</dbReference>
<dbReference type="InterPro" id="IPR006204">
    <property type="entry name" value="GHMP_kinase_N_dom"/>
</dbReference>
<dbReference type="EC" id="2.7.4.2" evidence="2"/>
<dbReference type="UniPathway" id="UPA00057">
    <property type="reaction ID" value="UER00099"/>
</dbReference>
<comment type="pathway">
    <text evidence="1">Isoprenoid biosynthesis; isopentenyl diphosphate biosynthesis via mevalonate pathway; isopentenyl diphosphate from (R)-mevalonate: step 2/3.</text>
</comment>
<name>A0A3S8RLJ0_9FIRM</name>
<dbReference type="InterPro" id="IPR005917">
    <property type="entry name" value="Pmev_kinase_bact"/>
</dbReference>
<dbReference type="RefSeq" id="WP_125164031.1">
    <property type="nucleotide sequence ID" value="NZ_CP034234.1"/>
</dbReference>
<dbReference type="PANTHER" id="PTHR31814:SF2">
    <property type="entry name" value="PHOSPHOMEVALONATE KINASE"/>
    <property type="match status" value="1"/>
</dbReference>
<dbReference type="InterPro" id="IPR020568">
    <property type="entry name" value="Ribosomal_Su5_D2-typ_SF"/>
</dbReference>
<dbReference type="InterPro" id="IPR035102">
    <property type="entry name" value="Phosphomevalonate_kinase"/>
</dbReference>
<evidence type="ECO:0000256" key="2">
    <source>
        <dbReference type="ARBA" id="ARBA00012958"/>
    </source>
</evidence>
<dbReference type="Gene3D" id="3.30.230.10">
    <property type="match status" value="1"/>
</dbReference>
<dbReference type="GO" id="GO:0005524">
    <property type="term" value="F:ATP binding"/>
    <property type="evidence" value="ECO:0007669"/>
    <property type="project" value="UniProtKB-KW"/>
</dbReference>
<accession>A0A3S8RLJ0</accession>
<dbReference type="GO" id="GO:0004631">
    <property type="term" value="F:phosphomevalonate kinase activity"/>
    <property type="evidence" value="ECO:0007669"/>
    <property type="project" value="UniProtKB-EC"/>
</dbReference>
<evidence type="ECO:0000256" key="3">
    <source>
        <dbReference type="ARBA" id="ARBA00022679"/>
    </source>
</evidence>